<sequence>MSAPDTNLDRQKRRHKGPLWGIWGGLAVVAVLFVIWLAYAMTDTTPETEPVADPATTEQSEVPAEDAPTVTGTETTPSDTEAGTGTPPAAD</sequence>
<keyword evidence="2" id="KW-0812">Transmembrane</keyword>
<accession>A0A1G8RRZ2</accession>
<dbReference type="STRING" id="555512.SAMN04487993_102160"/>
<organism evidence="3 4">
    <name type="scientific">Salipiger marinus</name>
    <dbReference type="NCBI Taxonomy" id="555512"/>
    <lineage>
        <taxon>Bacteria</taxon>
        <taxon>Pseudomonadati</taxon>
        <taxon>Pseudomonadota</taxon>
        <taxon>Alphaproteobacteria</taxon>
        <taxon>Rhodobacterales</taxon>
        <taxon>Roseobacteraceae</taxon>
        <taxon>Salipiger</taxon>
    </lineage>
</organism>
<feature type="region of interest" description="Disordered" evidence="1">
    <location>
        <begin position="46"/>
        <end position="91"/>
    </location>
</feature>
<evidence type="ECO:0000313" key="3">
    <source>
        <dbReference type="EMBL" id="SDJ19738.1"/>
    </source>
</evidence>
<keyword evidence="4" id="KW-1185">Reference proteome</keyword>
<keyword evidence="2" id="KW-1133">Transmembrane helix</keyword>
<name>A0A1G8RRZ2_9RHOB</name>
<evidence type="ECO:0000256" key="2">
    <source>
        <dbReference type="SAM" id="Phobius"/>
    </source>
</evidence>
<dbReference type="OrthoDB" id="7779177at2"/>
<dbReference type="Proteomes" id="UP000199093">
    <property type="component" value="Unassembled WGS sequence"/>
</dbReference>
<proteinExistence type="predicted"/>
<dbReference type="RefSeq" id="WP_089850312.1">
    <property type="nucleotide sequence ID" value="NZ_FNEJ01000021.1"/>
</dbReference>
<dbReference type="AlphaFoldDB" id="A0A1G8RRZ2"/>
<dbReference type="EMBL" id="FNEJ01000021">
    <property type="protein sequence ID" value="SDJ19738.1"/>
    <property type="molecule type" value="Genomic_DNA"/>
</dbReference>
<evidence type="ECO:0000313" key="4">
    <source>
        <dbReference type="Proteomes" id="UP000199093"/>
    </source>
</evidence>
<feature type="transmembrane region" description="Helical" evidence="2">
    <location>
        <begin position="20"/>
        <end position="39"/>
    </location>
</feature>
<feature type="compositionally biased region" description="Polar residues" evidence="1">
    <location>
        <begin position="70"/>
        <end position="83"/>
    </location>
</feature>
<evidence type="ECO:0000256" key="1">
    <source>
        <dbReference type="SAM" id="MobiDB-lite"/>
    </source>
</evidence>
<gene>
    <name evidence="3" type="ORF">SAMN04487993_102160</name>
</gene>
<keyword evidence="2" id="KW-0472">Membrane</keyword>
<protein>
    <submittedName>
        <fullName evidence="3">Uncharacterized protein</fullName>
    </submittedName>
</protein>
<reference evidence="3 4" key="1">
    <citation type="submission" date="2016-10" db="EMBL/GenBank/DDBJ databases">
        <authorList>
            <person name="de Groot N.N."/>
        </authorList>
    </citation>
    <scope>NUCLEOTIDE SEQUENCE [LARGE SCALE GENOMIC DNA]</scope>
    <source>
        <strain evidence="3 4">DSM 26424</strain>
    </source>
</reference>